<keyword evidence="2" id="KW-0547">Nucleotide-binding</keyword>
<organism evidence="6 7">
    <name type="scientific">Lederbergia graminis</name>
    <dbReference type="NCBI Taxonomy" id="735518"/>
    <lineage>
        <taxon>Bacteria</taxon>
        <taxon>Bacillati</taxon>
        <taxon>Bacillota</taxon>
        <taxon>Bacilli</taxon>
        <taxon>Bacillales</taxon>
        <taxon>Bacillaceae</taxon>
        <taxon>Lederbergia</taxon>
    </lineage>
</organism>
<gene>
    <name evidence="6" type="ORF">ACFPM4_02460</name>
</gene>
<dbReference type="CDD" id="cd03221">
    <property type="entry name" value="ABCF_EF-3"/>
    <property type="match status" value="2"/>
</dbReference>
<keyword evidence="1" id="KW-0677">Repeat</keyword>
<evidence type="ECO:0000256" key="3">
    <source>
        <dbReference type="ARBA" id="ARBA00022840"/>
    </source>
</evidence>
<dbReference type="InterPro" id="IPR050611">
    <property type="entry name" value="ABCF"/>
</dbReference>
<dbReference type="RefSeq" id="WP_382347337.1">
    <property type="nucleotide sequence ID" value="NZ_JBHSMC010000001.1"/>
</dbReference>
<dbReference type="InterPro" id="IPR003439">
    <property type="entry name" value="ABC_transporter-like_ATP-bd"/>
</dbReference>
<keyword evidence="7" id="KW-1185">Reference proteome</keyword>
<accession>A0ABW0LFG7</accession>
<evidence type="ECO:0000256" key="1">
    <source>
        <dbReference type="ARBA" id="ARBA00022737"/>
    </source>
</evidence>
<proteinExistence type="predicted"/>
<dbReference type="SMART" id="SM00382">
    <property type="entry name" value="AAA"/>
    <property type="match status" value="2"/>
</dbReference>
<dbReference type="PANTHER" id="PTHR19211">
    <property type="entry name" value="ATP-BINDING TRANSPORT PROTEIN-RELATED"/>
    <property type="match status" value="1"/>
</dbReference>
<protein>
    <submittedName>
        <fullName evidence="6">Vga family ABC-F type ribosomal protection protein</fullName>
    </submittedName>
</protein>
<dbReference type="Gene3D" id="3.40.50.300">
    <property type="entry name" value="P-loop containing nucleotide triphosphate hydrolases"/>
    <property type="match status" value="3"/>
</dbReference>
<evidence type="ECO:0000313" key="6">
    <source>
        <dbReference type="EMBL" id="MFC5463612.1"/>
    </source>
</evidence>
<dbReference type="PANTHER" id="PTHR19211:SF100">
    <property type="entry name" value="RIBOSOME PROTECTION PROTEIN VMLR"/>
    <property type="match status" value="1"/>
</dbReference>
<evidence type="ECO:0000313" key="7">
    <source>
        <dbReference type="Proteomes" id="UP001596147"/>
    </source>
</evidence>
<reference evidence="7" key="1">
    <citation type="journal article" date="2019" name="Int. J. Syst. Evol. Microbiol.">
        <title>The Global Catalogue of Microorganisms (GCM) 10K type strain sequencing project: providing services to taxonomists for standard genome sequencing and annotation.</title>
        <authorList>
            <consortium name="The Broad Institute Genomics Platform"/>
            <consortium name="The Broad Institute Genome Sequencing Center for Infectious Disease"/>
            <person name="Wu L."/>
            <person name="Ma J."/>
        </authorList>
    </citation>
    <scope>NUCLEOTIDE SEQUENCE [LARGE SCALE GENOMIC DNA]</scope>
    <source>
        <strain evidence="7">CGMCC 1.12237</strain>
    </source>
</reference>
<evidence type="ECO:0000259" key="5">
    <source>
        <dbReference type="PROSITE" id="PS50893"/>
    </source>
</evidence>
<dbReference type="PROSITE" id="PS50893">
    <property type="entry name" value="ABC_TRANSPORTER_2"/>
    <property type="match status" value="2"/>
</dbReference>
<keyword evidence="4" id="KW-0175">Coiled coil</keyword>
<dbReference type="SUPFAM" id="SSF52540">
    <property type="entry name" value="P-loop containing nucleoside triphosphate hydrolases"/>
    <property type="match status" value="2"/>
</dbReference>
<dbReference type="PROSITE" id="PS00211">
    <property type="entry name" value="ABC_TRANSPORTER_1"/>
    <property type="match status" value="1"/>
</dbReference>
<dbReference type="InterPro" id="IPR027417">
    <property type="entry name" value="P-loop_NTPase"/>
</dbReference>
<feature type="domain" description="ABC transporter" evidence="5">
    <location>
        <begin position="271"/>
        <end position="486"/>
    </location>
</feature>
<keyword evidence="3" id="KW-0067">ATP-binding</keyword>
<dbReference type="InterPro" id="IPR017871">
    <property type="entry name" value="ABC_transporter-like_CS"/>
</dbReference>
<evidence type="ECO:0000256" key="4">
    <source>
        <dbReference type="SAM" id="Coils"/>
    </source>
</evidence>
<dbReference type="Proteomes" id="UP001596147">
    <property type="component" value="Unassembled WGS sequence"/>
</dbReference>
<dbReference type="EMBL" id="JBHSMC010000001">
    <property type="protein sequence ID" value="MFC5463612.1"/>
    <property type="molecule type" value="Genomic_DNA"/>
</dbReference>
<dbReference type="NCBIfam" id="NF000170">
    <property type="entry name" value="ABCF_Vga_all"/>
    <property type="match status" value="1"/>
</dbReference>
<name>A0ABW0LFG7_9BACI</name>
<dbReference type="NCBIfam" id="NF000355">
    <property type="entry name" value="ribo_prot_ABC_F"/>
    <property type="match status" value="1"/>
</dbReference>
<feature type="coiled-coil region" evidence="4">
    <location>
        <begin position="170"/>
        <end position="249"/>
    </location>
</feature>
<comment type="caution">
    <text evidence="6">The sequence shown here is derived from an EMBL/GenBank/DDBJ whole genome shotgun (WGS) entry which is preliminary data.</text>
</comment>
<evidence type="ECO:0000256" key="2">
    <source>
        <dbReference type="ARBA" id="ARBA00022741"/>
    </source>
</evidence>
<feature type="domain" description="ABC transporter" evidence="5">
    <location>
        <begin position="4"/>
        <end position="181"/>
    </location>
</feature>
<dbReference type="InterPro" id="IPR003593">
    <property type="entry name" value="AAA+_ATPase"/>
</dbReference>
<dbReference type="Pfam" id="PF00005">
    <property type="entry name" value="ABC_tran"/>
    <property type="match status" value="2"/>
</dbReference>
<sequence length="525" mass="60184">MLLLEINNLQHYVKDRILLDIEQLQVHSGDCIGLVGRNGSGKTTLLDLIMRAQDGSNSIVVKASYELLPQLKDTNTTKSGGEVTQEYINRALANKADLLLADEPTTNLDTEHIEKVEHHLKRWSGALILVSHDRAFLDALCTKIWEIEEGIVTEYKGNYSDYARFKEMERQKQDNAYEQYVRKKKQLEEALILKEQKAQRATKKPKKTSLSEAKITGAKPYFANKQKKLRKAAKAIETRLEKLEKVEKRKDLPDVKMALPNEEDFKGRTVLRVNNLHGVIGKRVLWENANFSVKGGDKLAIIGKNGSGKTTLIKKIMKVEPNISISPAVKIGYFSQNLDILDNDRTILDNVQSSSLQTESFIRTVLARLHFFRDEVYKPVHVLSGGERVKVAFAKLFVSDINTLILDEPTNFLDIYAVEALESLLQEYEGTVIFVSHDRRFIESIANRILSIEEQVITVFEGTYEEYRNYEPQSERDMMEDQLLLLETKISDVLSRISIEPSEELEQEFQQLLQEKRTLERDNRK</sequence>